<sequence length="1528" mass="174200">MSNRETAKKAVEEIGEKLGHVSPAILDRIGKLLPEERRIIEQSLRAKDEKIGHSIKTLAKNLYNSNARFVFELLQNADDNRFMLARKHKELPFISFKVYPDRIVVECNEDGFSIEDLSAICSVGESTKAASHGYIGAKGIGFKSVFIAAWKVHIQSGNFSFHFKHRRGDLGLGMVLPVWEDPEYECPDRLTRMTLYLHTEGEPHALEHLRKTIFQQLSDLQQTSLLFLRNIKQIGVFFDDGNGGMRRSKTFRVRDAPGHSVFLDATVVDGDENSTTVEQRYHVTRRTATELPTSDNRNLLSTLETNTAFSEAEVVLAFPLTVDSRPLLEKQEIFAFLPVRESRFKFLIQSDFDTSANRQDISTTSRRNLCLLPHIASAFVMAVLEFCEDPELCYAWPSFLPSLDDDMGDFWSPLARSIRDLIAETPVWRSRHGNSLRVIDSIMILPEDFMDSDGNPLLDDSSLDPFISTAYPAALEETLKEYGLRVGSFDLILRMLKSDLESSTSRVKSHVTSADFHSRISQLLSTIANEHEDGMRTLNELAILPLRNGEWVPANSGPVYLPKTGEIDIPADVDFRILDPAAVANEDRRALFTHLGAVELSYLWKYQSSELRQNADLIMEIQSMNARKLCNRDLPDDCRLDETYLPLSNLRALCHRFMEEDEPFPFLYLEELLDEELYSKWIFLHNDFSVGKDDDMGFLLNVLYWIQSANPDESALTSYERLWDLYITIGAKHLAAEDRVVAGDKIKFFFSDGDYIFVPKLQEDDPYDAAWAGLAQCLWDAPPNMISKYSLKYVFEQVVGEGQLEHLSQFFRHTLSIPDASWSDLTGELVERSQNHCVDFDQIFHMYKYLSEMEIFSIDDLRQVSTREFEDESLIFVTTNGEPGWYKISECLWSSTTDIRGKVTLNDHYEDLKDFFIDTLGVNTLTLRMVYDELLETSSESAIDETKSKIWSLNALLLTDGDYVDPDLLLERSVFPVVYPDGTKGLTSAATEFAIPDREHLASQFRGKIKILDFSLEEVRRLKGFFEWTNLTHRYLSASIKELTSFSGEATQLISAPHRDLRRKAHAILRVAATFNSPRYCANPSGLYELLRTARIEATDGVFSILRISQDGVVADVEELIGKLHISEEPSGLVVYVPKDKKAQELCFCDLLPKHLLNWLMRDPATQIPDNIESNAVNVISMVLTIDPSVIDLILERQGIIEIDVPNEDPGIDVDSIDDQITPQRARSQDRSAAEVPLISPDIITLSPHLNRRPSGASSEQVIFRQTAMAYHSPNSNRNRPPLLYSLHDHTAQDNMQYRTLLTRVLLAARRATFPSSGPLNMSELNEALSGEEICHRFDDFDGIDIRNVFHPDNQHERDKKIGAAGELYVFELLTRLDPALTDWSDVNWQSTIRRYVTIHPDYANMKPWYGGETADITYDDTEGIFTALLIDHGFFDAEEWRDKHPKYYIEVKTTTGHLRTPFYMSKYQYERMRAVHNRSDHSEVYMILRVFDICGDNIGMSVYLDPEQLRLDGGLIFTGETWSVVPG</sequence>
<dbReference type="SUPFAM" id="SSF55874">
    <property type="entry name" value="ATPase domain of HSP90 chaperone/DNA topoisomerase II/histidine kinase"/>
    <property type="match status" value="1"/>
</dbReference>
<proteinExistence type="predicted"/>
<evidence type="ECO:0000259" key="1">
    <source>
        <dbReference type="Pfam" id="PF25794"/>
    </source>
</evidence>
<reference evidence="2" key="1">
    <citation type="submission" date="2021-08" db="EMBL/GenBank/DDBJ databases">
        <title>Global Aspergillus fumigatus from environmental and clinical sources.</title>
        <authorList>
            <person name="Barber A."/>
            <person name="Sae-Ong T."/>
        </authorList>
    </citation>
    <scope>NUCLEOTIDE SEQUENCE</scope>
    <source>
        <strain evidence="2">NRZ-2016-071</strain>
    </source>
</reference>
<comment type="caution">
    <text evidence="2">The sequence shown here is derived from an EMBL/GenBank/DDBJ whole genome shotgun (WGS) entry which is preliminary data.</text>
</comment>
<feature type="domain" description="Sacsin/Nov" evidence="1">
    <location>
        <begin position="49"/>
        <end position="146"/>
    </location>
</feature>
<evidence type="ECO:0000313" key="3">
    <source>
        <dbReference type="Proteomes" id="UP000813423"/>
    </source>
</evidence>
<accession>A0A9P8N9B4</accession>
<dbReference type="InterPro" id="IPR052957">
    <property type="entry name" value="Auxin_embryo_med"/>
</dbReference>
<protein>
    <recommendedName>
        <fullName evidence="1">Sacsin/Nov domain-containing protein</fullName>
    </recommendedName>
</protein>
<dbReference type="InterPro" id="IPR058210">
    <property type="entry name" value="SACS/Nov_dom"/>
</dbReference>
<dbReference type="EMBL" id="JAIBSC010000249">
    <property type="protein sequence ID" value="KAH1892332.1"/>
    <property type="molecule type" value="Genomic_DNA"/>
</dbReference>
<dbReference type="Proteomes" id="UP000813423">
    <property type="component" value="Unassembled WGS sequence"/>
</dbReference>
<gene>
    <name evidence="2" type="ORF">KXV57_004073</name>
</gene>
<dbReference type="PANTHER" id="PTHR32387:SF0">
    <property type="entry name" value="PROTEIN NO VEIN"/>
    <property type="match status" value="1"/>
</dbReference>
<dbReference type="Gene3D" id="3.30.565.10">
    <property type="entry name" value="Histidine kinase-like ATPase, C-terminal domain"/>
    <property type="match status" value="1"/>
</dbReference>
<dbReference type="NCBIfam" id="NF047352">
    <property type="entry name" value="P_loop_sacsin"/>
    <property type="match status" value="1"/>
</dbReference>
<name>A0A9P8N9B4_ASPFM</name>
<dbReference type="Pfam" id="PF25794">
    <property type="entry name" value="SACS"/>
    <property type="match status" value="1"/>
</dbReference>
<dbReference type="InterPro" id="IPR036890">
    <property type="entry name" value="HATPase_C_sf"/>
</dbReference>
<evidence type="ECO:0000313" key="2">
    <source>
        <dbReference type="EMBL" id="KAH1892332.1"/>
    </source>
</evidence>
<organism evidence="2 3">
    <name type="scientific">Aspergillus fumigatus</name>
    <name type="common">Neosartorya fumigata</name>
    <dbReference type="NCBI Taxonomy" id="746128"/>
    <lineage>
        <taxon>Eukaryota</taxon>
        <taxon>Fungi</taxon>
        <taxon>Dikarya</taxon>
        <taxon>Ascomycota</taxon>
        <taxon>Pezizomycotina</taxon>
        <taxon>Eurotiomycetes</taxon>
        <taxon>Eurotiomycetidae</taxon>
        <taxon>Eurotiales</taxon>
        <taxon>Aspergillaceae</taxon>
        <taxon>Aspergillus</taxon>
        <taxon>Aspergillus subgen. Fumigati</taxon>
    </lineage>
</organism>
<dbReference type="PANTHER" id="PTHR32387">
    <property type="entry name" value="WU:FJ29H11"/>
    <property type="match status" value="1"/>
</dbReference>